<keyword evidence="3" id="KW-1185">Reference proteome</keyword>
<evidence type="ECO:0000313" key="2">
    <source>
        <dbReference type="EMBL" id="OTF80257.1"/>
    </source>
</evidence>
<evidence type="ECO:0000256" key="1">
    <source>
        <dbReference type="SAM" id="MobiDB-lite"/>
    </source>
</evidence>
<evidence type="ECO:0000313" key="3">
    <source>
        <dbReference type="Proteomes" id="UP000194236"/>
    </source>
</evidence>
<accession>A0A1Y3BJG0</accession>
<feature type="region of interest" description="Disordered" evidence="1">
    <location>
        <begin position="27"/>
        <end position="139"/>
    </location>
</feature>
<comment type="caution">
    <text evidence="2">The sequence shown here is derived from an EMBL/GenBank/DDBJ whole genome shotgun (WGS) entry which is preliminary data.</text>
</comment>
<gene>
    <name evidence="2" type="ORF">BLA29_013087</name>
</gene>
<dbReference type="AlphaFoldDB" id="A0A1Y3BJG0"/>
<reference evidence="2 3" key="1">
    <citation type="submission" date="2017-03" db="EMBL/GenBank/DDBJ databases">
        <title>Genome Survey of Euroglyphus maynei.</title>
        <authorList>
            <person name="Arlian L.G."/>
            <person name="Morgan M.S."/>
            <person name="Rider S.D."/>
        </authorList>
    </citation>
    <scope>NUCLEOTIDE SEQUENCE [LARGE SCALE GENOMIC DNA]</scope>
    <source>
        <strain evidence="2">Arlian Lab</strain>
        <tissue evidence="2">Whole body</tissue>
    </source>
</reference>
<dbReference type="EMBL" id="MUJZ01019200">
    <property type="protein sequence ID" value="OTF80257.1"/>
    <property type="molecule type" value="Genomic_DNA"/>
</dbReference>
<sequence>MDVQYQLPADHEFRLNFDDLSSSGVVKESNKGFVVRGAPWEKKSARSGGNNKNDHSPGSKQKFGGGHVGVDTTSSQDFPAFGLPTNNDLANNNASKMNNNNTMENNDNSPMNGSLMGEKNGDTTTTNTEQPIVWGPKRN</sequence>
<protein>
    <submittedName>
        <fullName evidence="2">Uncharacterized protein</fullName>
    </submittedName>
</protein>
<feature type="compositionally biased region" description="Low complexity" evidence="1">
    <location>
        <begin position="83"/>
        <end position="112"/>
    </location>
</feature>
<name>A0A1Y3BJG0_EURMA</name>
<organism evidence="2 3">
    <name type="scientific">Euroglyphus maynei</name>
    <name type="common">Mayne's house dust mite</name>
    <dbReference type="NCBI Taxonomy" id="6958"/>
    <lineage>
        <taxon>Eukaryota</taxon>
        <taxon>Metazoa</taxon>
        <taxon>Ecdysozoa</taxon>
        <taxon>Arthropoda</taxon>
        <taxon>Chelicerata</taxon>
        <taxon>Arachnida</taxon>
        <taxon>Acari</taxon>
        <taxon>Acariformes</taxon>
        <taxon>Sarcoptiformes</taxon>
        <taxon>Astigmata</taxon>
        <taxon>Psoroptidia</taxon>
        <taxon>Analgoidea</taxon>
        <taxon>Pyroglyphidae</taxon>
        <taxon>Pyroglyphinae</taxon>
        <taxon>Euroglyphus</taxon>
    </lineage>
</organism>
<dbReference type="Proteomes" id="UP000194236">
    <property type="component" value="Unassembled WGS sequence"/>
</dbReference>
<proteinExistence type="predicted"/>